<dbReference type="AlphaFoldDB" id="A0AAV9GZQ7"/>
<dbReference type="EMBL" id="MU865918">
    <property type="protein sequence ID" value="KAK4453971.1"/>
    <property type="molecule type" value="Genomic_DNA"/>
</dbReference>
<feature type="compositionally biased region" description="Polar residues" evidence="1">
    <location>
        <begin position="128"/>
        <end position="143"/>
    </location>
</feature>
<comment type="caution">
    <text evidence="2">The sequence shown here is derived from an EMBL/GenBank/DDBJ whole genome shotgun (WGS) entry which is preliminary data.</text>
</comment>
<keyword evidence="3" id="KW-1185">Reference proteome</keyword>
<reference evidence="2" key="2">
    <citation type="submission" date="2023-05" db="EMBL/GenBank/DDBJ databases">
        <authorList>
            <consortium name="Lawrence Berkeley National Laboratory"/>
            <person name="Steindorff A."/>
            <person name="Hensen N."/>
            <person name="Bonometti L."/>
            <person name="Westerberg I."/>
            <person name="Brannstrom I.O."/>
            <person name="Guillou S."/>
            <person name="Cros-Aarteil S."/>
            <person name="Calhoun S."/>
            <person name="Haridas S."/>
            <person name="Kuo A."/>
            <person name="Mondo S."/>
            <person name="Pangilinan J."/>
            <person name="Riley R."/>
            <person name="Labutti K."/>
            <person name="Andreopoulos B."/>
            <person name="Lipzen A."/>
            <person name="Chen C."/>
            <person name="Yanf M."/>
            <person name="Daum C."/>
            <person name="Ng V."/>
            <person name="Clum A."/>
            <person name="Ohm R."/>
            <person name="Martin F."/>
            <person name="Silar P."/>
            <person name="Natvig D."/>
            <person name="Lalanne C."/>
            <person name="Gautier V."/>
            <person name="Ament-Velasquez S.L."/>
            <person name="Kruys A."/>
            <person name="Hutchinson M.I."/>
            <person name="Powell A.J."/>
            <person name="Barry K."/>
            <person name="Miller A.N."/>
            <person name="Grigoriev I.V."/>
            <person name="Debuchy R."/>
            <person name="Gladieux P."/>
            <person name="Thoren M.H."/>
            <person name="Johannesson H."/>
        </authorList>
    </citation>
    <scope>NUCLEOTIDE SEQUENCE</scope>
    <source>
        <strain evidence="2">PSN243</strain>
    </source>
</reference>
<feature type="region of interest" description="Disordered" evidence="1">
    <location>
        <begin position="110"/>
        <end position="144"/>
    </location>
</feature>
<organism evidence="2 3">
    <name type="scientific">Podospora aff. communis PSN243</name>
    <dbReference type="NCBI Taxonomy" id="3040156"/>
    <lineage>
        <taxon>Eukaryota</taxon>
        <taxon>Fungi</taxon>
        <taxon>Dikarya</taxon>
        <taxon>Ascomycota</taxon>
        <taxon>Pezizomycotina</taxon>
        <taxon>Sordariomycetes</taxon>
        <taxon>Sordariomycetidae</taxon>
        <taxon>Sordariales</taxon>
        <taxon>Podosporaceae</taxon>
        <taxon>Podospora</taxon>
    </lineage>
</organism>
<evidence type="ECO:0000313" key="2">
    <source>
        <dbReference type="EMBL" id="KAK4453971.1"/>
    </source>
</evidence>
<dbReference type="Proteomes" id="UP001321760">
    <property type="component" value="Unassembled WGS sequence"/>
</dbReference>
<sequence>MELQVDKGRYSSSSQWVHVPYGQASPVPSFAHVDNRQLNHDLLLGFRGLIDFGRRNPYNPDSSCQGVRPTPKSTVCVPWISVRGQLPLRMLPRSRLAASCITPTSWRSCGNGVPASPPSRGSPFEPRVSSSGAPSRPGRTTLSPFPVPVIPTPRYATSLPDKGLSLLAACSRTPWALRALCWASETCLAPLSMAIDLLVDPLRSCAAVSCREAAPSVCRGANFPDPNSPSLPLLLFPPKTVGDFSRRGPGPVSTESHSTSFAWCGRWVPGWVHNLHPAVGHPLTLDRLHLASQKYPPYMNCGHGPASMIPHSF</sequence>
<evidence type="ECO:0000313" key="3">
    <source>
        <dbReference type="Proteomes" id="UP001321760"/>
    </source>
</evidence>
<evidence type="ECO:0000256" key="1">
    <source>
        <dbReference type="SAM" id="MobiDB-lite"/>
    </source>
</evidence>
<accession>A0AAV9GZQ7</accession>
<protein>
    <submittedName>
        <fullName evidence="2">Uncharacterized protein</fullName>
    </submittedName>
</protein>
<name>A0AAV9GZQ7_9PEZI</name>
<reference evidence="2" key="1">
    <citation type="journal article" date="2023" name="Mol. Phylogenet. Evol.">
        <title>Genome-scale phylogeny and comparative genomics of the fungal order Sordariales.</title>
        <authorList>
            <person name="Hensen N."/>
            <person name="Bonometti L."/>
            <person name="Westerberg I."/>
            <person name="Brannstrom I.O."/>
            <person name="Guillou S."/>
            <person name="Cros-Aarteil S."/>
            <person name="Calhoun S."/>
            <person name="Haridas S."/>
            <person name="Kuo A."/>
            <person name="Mondo S."/>
            <person name="Pangilinan J."/>
            <person name="Riley R."/>
            <person name="LaButti K."/>
            <person name="Andreopoulos B."/>
            <person name="Lipzen A."/>
            <person name="Chen C."/>
            <person name="Yan M."/>
            <person name="Daum C."/>
            <person name="Ng V."/>
            <person name="Clum A."/>
            <person name="Steindorff A."/>
            <person name="Ohm R.A."/>
            <person name="Martin F."/>
            <person name="Silar P."/>
            <person name="Natvig D.O."/>
            <person name="Lalanne C."/>
            <person name="Gautier V."/>
            <person name="Ament-Velasquez S.L."/>
            <person name="Kruys A."/>
            <person name="Hutchinson M.I."/>
            <person name="Powell A.J."/>
            <person name="Barry K."/>
            <person name="Miller A.N."/>
            <person name="Grigoriev I.V."/>
            <person name="Debuchy R."/>
            <person name="Gladieux P."/>
            <person name="Hiltunen Thoren M."/>
            <person name="Johannesson H."/>
        </authorList>
    </citation>
    <scope>NUCLEOTIDE SEQUENCE</scope>
    <source>
        <strain evidence="2">PSN243</strain>
    </source>
</reference>
<gene>
    <name evidence="2" type="ORF">QBC34DRAFT_174502</name>
</gene>
<proteinExistence type="predicted"/>